<feature type="transmembrane region" description="Helical" evidence="2">
    <location>
        <begin position="170"/>
        <end position="191"/>
    </location>
</feature>
<dbReference type="Gene3D" id="3.40.50.1820">
    <property type="entry name" value="alpha/beta hydrolase"/>
    <property type="match status" value="1"/>
</dbReference>
<comment type="caution">
    <text evidence="4">The sequence shown here is derived from an EMBL/GenBank/DDBJ whole genome shotgun (WGS) entry which is preliminary data.</text>
</comment>
<keyword evidence="2" id="KW-0472">Membrane</keyword>
<evidence type="ECO:0000313" key="5">
    <source>
        <dbReference type="Proteomes" id="UP001165080"/>
    </source>
</evidence>
<dbReference type="GO" id="GO:0016787">
    <property type="term" value="F:hydrolase activity"/>
    <property type="evidence" value="ECO:0007669"/>
    <property type="project" value="UniProtKB-KW"/>
</dbReference>
<keyword evidence="5" id="KW-1185">Reference proteome</keyword>
<dbReference type="Proteomes" id="UP001165080">
    <property type="component" value="Unassembled WGS sequence"/>
</dbReference>
<dbReference type="InterPro" id="IPR036259">
    <property type="entry name" value="MFS_trans_sf"/>
</dbReference>
<accession>A0A9W6C6D4</accession>
<dbReference type="PANTHER" id="PTHR16138">
    <property type="entry name" value="MYCOPHENOLIC ACID ACYL-GLUCURONIDE ESTERASE, MITOCHONDRIAL"/>
    <property type="match status" value="1"/>
</dbReference>
<keyword evidence="1" id="KW-0378">Hydrolase</keyword>
<evidence type="ECO:0000313" key="4">
    <source>
        <dbReference type="EMBL" id="GLC62991.1"/>
    </source>
</evidence>
<evidence type="ECO:0000259" key="3">
    <source>
        <dbReference type="Pfam" id="PF12146"/>
    </source>
</evidence>
<dbReference type="SUPFAM" id="SSF103473">
    <property type="entry name" value="MFS general substrate transporter"/>
    <property type="match status" value="1"/>
</dbReference>
<dbReference type="Pfam" id="PF07690">
    <property type="entry name" value="MFS_1"/>
    <property type="match status" value="1"/>
</dbReference>
<feature type="transmembrane region" description="Helical" evidence="2">
    <location>
        <begin position="338"/>
        <end position="356"/>
    </location>
</feature>
<evidence type="ECO:0000256" key="1">
    <source>
        <dbReference type="ARBA" id="ARBA00022801"/>
    </source>
</evidence>
<dbReference type="Pfam" id="PF12146">
    <property type="entry name" value="Hydrolase_4"/>
    <property type="match status" value="1"/>
</dbReference>
<dbReference type="InterPro" id="IPR011701">
    <property type="entry name" value="MFS"/>
</dbReference>
<feature type="transmembrane region" description="Helical" evidence="2">
    <location>
        <begin position="250"/>
        <end position="271"/>
    </location>
</feature>
<feature type="domain" description="Serine aminopeptidase S33" evidence="3">
    <location>
        <begin position="445"/>
        <end position="531"/>
    </location>
</feature>
<dbReference type="PANTHER" id="PTHR16138:SF7">
    <property type="entry name" value="PALMITOYL-PROTEIN THIOESTERASE ABHD10, MITOCHONDRIAL"/>
    <property type="match status" value="1"/>
</dbReference>
<dbReference type="SUPFAM" id="SSF53474">
    <property type="entry name" value="alpha/beta-Hydrolases"/>
    <property type="match status" value="1"/>
</dbReference>
<dbReference type="InterPro" id="IPR029058">
    <property type="entry name" value="AB_hydrolase_fold"/>
</dbReference>
<dbReference type="InterPro" id="IPR052382">
    <property type="entry name" value="ABHD10_acyl-thioesterase"/>
</dbReference>
<feature type="transmembrane region" description="Helical" evidence="2">
    <location>
        <begin position="313"/>
        <end position="332"/>
    </location>
</feature>
<dbReference type="AlphaFoldDB" id="A0A9W6C6D4"/>
<feature type="transmembrane region" description="Helical" evidence="2">
    <location>
        <begin position="104"/>
        <end position="125"/>
    </location>
</feature>
<feature type="transmembrane region" description="Helical" evidence="2">
    <location>
        <begin position="405"/>
        <end position="424"/>
    </location>
</feature>
<keyword evidence="2" id="KW-1133">Transmembrane helix</keyword>
<dbReference type="EMBL" id="BRXU01000080">
    <property type="protein sequence ID" value="GLC62991.1"/>
    <property type="molecule type" value="Genomic_DNA"/>
</dbReference>
<gene>
    <name evidence="4" type="primary">PLESTB004141</name>
    <name evidence="4" type="ORF">PLESTB_001968700</name>
</gene>
<feature type="transmembrane region" description="Helical" evidence="2">
    <location>
        <begin position="376"/>
        <end position="399"/>
    </location>
</feature>
<sequence>MSHHSDFEEQLFERLVEDPDSDGGLSDAQSRVEPRNFLRHILSLAASKLADGLVDAKLVLSWLLTHLGAGAGVIGLLVPVREAGSLLPQLFTAGAIGALPRRKWAWAVGSVVQGLAALAIAGIALTMEGPAAGGAIIAALAVLALARSVCSASYKDVLGKTVGKSRRGAATGFASSVGAAGVIVFAGLLLWQPLDRAVLVIGAVALAGVAWILGGAIFATLDEEAQPREEVLSLSQSIGQLRLVREDGQLARFIVARSLLVGSALAPPYLLVLAAAGQGDRQLGLLVLASALASLLSSWVWGRMSDRSARRVLIWSGVAGAIALGAALVLAAMGLAQVTGAIAVVLFGLMIAYHGVRQGRTTYLVDMAPDDQRAAYTAVSNLVVGVVLLVAGAASAGLAVLGAQWAVAAFAAASALGAWVAWGLDEGPGIVFLGGFRSDMQGSKAVHLRDWVAAQGRAFLRFDYSGHGASDGAFEEGCIGDWVADARAAIEALTQGPQILVGSSMGGWISLLMARTIPDRVAGLVTIAAAPDFTERGFWAGFSPDQRESLMHDGRIALPSEYGEPLVLTRRLIEDGRDQLRMRMCRCPGRWTCWTMRRARICG</sequence>
<feature type="transmembrane region" description="Helical" evidence="2">
    <location>
        <begin position="197"/>
        <end position="221"/>
    </location>
</feature>
<keyword evidence="2" id="KW-0812">Transmembrane</keyword>
<proteinExistence type="predicted"/>
<feature type="transmembrane region" description="Helical" evidence="2">
    <location>
        <begin position="131"/>
        <end position="150"/>
    </location>
</feature>
<feature type="transmembrane region" description="Helical" evidence="2">
    <location>
        <begin position="59"/>
        <end position="80"/>
    </location>
</feature>
<dbReference type="Gene3D" id="1.20.1250.20">
    <property type="entry name" value="MFS general substrate transporter like domains"/>
    <property type="match status" value="1"/>
</dbReference>
<dbReference type="InterPro" id="IPR022742">
    <property type="entry name" value="Hydrolase_4"/>
</dbReference>
<feature type="transmembrane region" description="Helical" evidence="2">
    <location>
        <begin position="283"/>
        <end position="301"/>
    </location>
</feature>
<name>A0A9W6C6D4_9CHLO</name>
<protein>
    <recommendedName>
        <fullName evidence="3">Serine aminopeptidase S33 domain-containing protein</fullName>
    </recommendedName>
</protein>
<organism evidence="4 5">
    <name type="scientific">Pleodorina starrii</name>
    <dbReference type="NCBI Taxonomy" id="330485"/>
    <lineage>
        <taxon>Eukaryota</taxon>
        <taxon>Viridiplantae</taxon>
        <taxon>Chlorophyta</taxon>
        <taxon>core chlorophytes</taxon>
        <taxon>Chlorophyceae</taxon>
        <taxon>CS clade</taxon>
        <taxon>Chlamydomonadales</taxon>
        <taxon>Volvocaceae</taxon>
        <taxon>Pleodorina</taxon>
    </lineage>
</organism>
<reference evidence="4 5" key="1">
    <citation type="journal article" date="2023" name="Commun. Biol.">
        <title>Reorganization of the ancestral sex-determining regions during the evolution of trioecy in Pleodorina starrii.</title>
        <authorList>
            <person name="Takahashi K."/>
            <person name="Suzuki S."/>
            <person name="Kawai-Toyooka H."/>
            <person name="Yamamoto K."/>
            <person name="Hamaji T."/>
            <person name="Ootsuki R."/>
            <person name="Yamaguchi H."/>
            <person name="Kawachi M."/>
            <person name="Higashiyama T."/>
            <person name="Nozaki H."/>
        </authorList>
    </citation>
    <scope>NUCLEOTIDE SEQUENCE [LARGE SCALE GENOMIC DNA]</scope>
    <source>
        <strain evidence="4 5">NIES-4479</strain>
    </source>
</reference>
<evidence type="ECO:0000256" key="2">
    <source>
        <dbReference type="SAM" id="Phobius"/>
    </source>
</evidence>
<dbReference type="GO" id="GO:0022857">
    <property type="term" value="F:transmembrane transporter activity"/>
    <property type="evidence" value="ECO:0007669"/>
    <property type="project" value="InterPro"/>
</dbReference>